<gene>
    <name evidence="3" type="primary">hspb6</name>
</gene>
<protein>
    <submittedName>
        <fullName evidence="3">Heat shock protein, alpha-crystallin-related, b6</fullName>
    </submittedName>
</protein>
<dbReference type="GO" id="GO:0009408">
    <property type="term" value="P:response to heat"/>
    <property type="evidence" value="ECO:0007669"/>
    <property type="project" value="TreeGrafter"/>
</dbReference>
<name>A0A8C9R2V5_SCLFO</name>
<evidence type="ECO:0000313" key="3">
    <source>
        <dbReference type="Ensembl" id="ENSSFOP00015003299.1"/>
    </source>
</evidence>
<feature type="region of interest" description="Disordered" evidence="1">
    <location>
        <begin position="86"/>
        <end position="162"/>
    </location>
</feature>
<keyword evidence="4" id="KW-1185">Reference proteome</keyword>
<dbReference type="CDD" id="cd06526">
    <property type="entry name" value="metazoan_ACD"/>
    <property type="match status" value="1"/>
</dbReference>
<dbReference type="AlphaFoldDB" id="A0A8C9R2V5"/>
<dbReference type="Gene3D" id="2.60.40.790">
    <property type="match status" value="1"/>
</dbReference>
<reference evidence="3" key="2">
    <citation type="submission" date="2025-08" db="UniProtKB">
        <authorList>
            <consortium name="Ensembl"/>
        </authorList>
    </citation>
    <scope>IDENTIFICATION</scope>
</reference>
<dbReference type="GO" id="GO:0043066">
    <property type="term" value="P:negative regulation of apoptotic process"/>
    <property type="evidence" value="ECO:0007669"/>
    <property type="project" value="TreeGrafter"/>
</dbReference>
<sequence>MDFELPPSFPSSGISWERVLAPLLPGPRGTLGPYSWSPSDLIIPATEPSGSARVVCDQSGFTVQMDVKHFSPEELVVKVTGHFVEVHGKHEQRKGRGEPEPNPATQGIRLEGTHPGQDASPSQGTPSGTRTPDPPESRTRSNPLRHCTPPPVRRIIPKYSLT</sequence>
<dbReference type="InterPro" id="IPR001436">
    <property type="entry name" value="Alpha-crystallin/sHSP_animal"/>
</dbReference>
<evidence type="ECO:0000313" key="4">
    <source>
        <dbReference type="Proteomes" id="UP000694397"/>
    </source>
</evidence>
<dbReference type="PANTHER" id="PTHR45640:SF36">
    <property type="entry name" value="HEAT SHOCK PROTEIN BETA-6"/>
    <property type="match status" value="1"/>
</dbReference>
<feature type="compositionally biased region" description="Polar residues" evidence="1">
    <location>
        <begin position="119"/>
        <end position="130"/>
    </location>
</feature>
<dbReference type="GO" id="GO:0005737">
    <property type="term" value="C:cytoplasm"/>
    <property type="evidence" value="ECO:0007669"/>
    <property type="project" value="TreeGrafter"/>
</dbReference>
<dbReference type="InterPro" id="IPR002068">
    <property type="entry name" value="A-crystallin/Hsp20_dom"/>
</dbReference>
<dbReference type="InterPro" id="IPR008978">
    <property type="entry name" value="HSP20-like_chaperone"/>
</dbReference>
<dbReference type="GO" id="GO:0042026">
    <property type="term" value="P:protein refolding"/>
    <property type="evidence" value="ECO:0007669"/>
    <property type="project" value="TreeGrafter"/>
</dbReference>
<dbReference type="GeneTree" id="ENSGT00940000161100"/>
<dbReference type="PANTHER" id="PTHR45640">
    <property type="entry name" value="HEAT SHOCK PROTEIN HSP-12.2-RELATED"/>
    <property type="match status" value="1"/>
</dbReference>
<evidence type="ECO:0000256" key="1">
    <source>
        <dbReference type="SAM" id="MobiDB-lite"/>
    </source>
</evidence>
<reference evidence="3" key="3">
    <citation type="submission" date="2025-09" db="UniProtKB">
        <authorList>
            <consortium name="Ensembl"/>
        </authorList>
    </citation>
    <scope>IDENTIFICATION</scope>
</reference>
<dbReference type="OrthoDB" id="1431247at2759"/>
<feature type="compositionally biased region" description="Basic and acidic residues" evidence="1">
    <location>
        <begin position="86"/>
        <end position="99"/>
    </location>
</feature>
<organism evidence="3 4">
    <name type="scientific">Scleropages formosus</name>
    <name type="common">Asian bonytongue</name>
    <name type="synonym">Osteoglossum formosum</name>
    <dbReference type="NCBI Taxonomy" id="113540"/>
    <lineage>
        <taxon>Eukaryota</taxon>
        <taxon>Metazoa</taxon>
        <taxon>Chordata</taxon>
        <taxon>Craniata</taxon>
        <taxon>Vertebrata</taxon>
        <taxon>Euteleostomi</taxon>
        <taxon>Actinopterygii</taxon>
        <taxon>Neopterygii</taxon>
        <taxon>Teleostei</taxon>
        <taxon>Osteoglossocephala</taxon>
        <taxon>Osteoglossomorpha</taxon>
        <taxon>Osteoglossiformes</taxon>
        <taxon>Osteoglossidae</taxon>
        <taxon>Scleropages</taxon>
    </lineage>
</organism>
<dbReference type="Pfam" id="PF00011">
    <property type="entry name" value="HSP20"/>
    <property type="match status" value="1"/>
</dbReference>
<dbReference type="PRINTS" id="PR00299">
    <property type="entry name" value="ACRYSTALLIN"/>
</dbReference>
<dbReference type="Ensembl" id="ENSSFOT00015003354.2">
    <property type="protein sequence ID" value="ENSSFOP00015003299.1"/>
    <property type="gene ID" value="ENSSFOG00015002169.2"/>
</dbReference>
<dbReference type="GO" id="GO:0005634">
    <property type="term" value="C:nucleus"/>
    <property type="evidence" value="ECO:0007669"/>
    <property type="project" value="TreeGrafter"/>
</dbReference>
<dbReference type="Proteomes" id="UP000694397">
    <property type="component" value="Chromosome 18"/>
</dbReference>
<reference evidence="3 4" key="1">
    <citation type="submission" date="2019-04" db="EMBL/GenBank/DDBJ databases">
        <authorList>
            <consortium name="Wellcome Sanger Institute Data Sharing"/>
        </authorList>
    </citation>
    <scope>NUCLEOTIDE SEQUENCE [LARGE SCALE GENOMIC DNA]</scope>
</reference>
<dbReference type="GO" id="GO:0051082">
    <property type="term" value="F:unfolded protein binding"/>
    <property type="evidence" value="ECO:0007669"/>
    <property type="project" value="TreeGrafter"/>
</dbReference>
<proteinExistence type="predicted"/>
<accession>A0A8C9R2V5</accession>
<evidence type="ECO:0000259" key="2">
    <source>
        <dbReference type="Pfam" id="PF00011"/>
    </source>
</evidence>
<feature type="domain" description="SHSP" evidence="2">
    <location>
        <begin position="57"/>
        <end position="94"/>
    </location>
</feature>